<feature type="non-terminal residue" evidence="1">
    <location>
        <position position="1"/>
    </location>
</feature>
<name>A0A820NZK3_9BILA</name>
<dbReference type="EMBL" id="CAJOBD010065102">
    <property type="protein sequence ID" value="CAF4395219.1"/>
    <property type="molecule type" value="Genomic_DNA"/>
</dbReference>
<dbReference type="AlphaFoldDB" id="A0A820NZK3"/>
<protein>
    <submittedName>
        <fullName evidence="1">Uncharacterized protein</fullName>
    </submittedName>
</protein>
<comment type="caution">
    <text evidence="1">The sequence shown here is derived from an EMBL/GenBank/DDBJ whole genome shotgun (WGS) entry which is preliminary data.</text>
</comment>
<feature type="non-terminal residue" evidence="1">
    <location>
        <position position="80"/>
    </location>
</feature>
<proteinExistence type="predicted"/>
<accession>A0A820NZK3</accession>
<gene>
    <name evidence="1" type="ORF">JBS370_LOCUS43278</name>
</gene>
<evidence type="ECO:0000313" key="1">
    <source>
        <dbReference type="EMBL" id="CAF4395219.1"/>
    </source>
</evidence>
<sequence length="80" mass="9135">LETFKVTRATDECIVHNPKYRSKFNHAVNLLRIKQFKNWTYHKLPKRCCSCNGKTGLTVIDLNVLGGICEEIESNPPSKS</sequence>
<dbReference type="Proteomes" id="UP000663836">
    <property type="component" value="Unassembled WGS sequence"/>
</dbReference>
<evidence type="ECO:0000313" key="2">
    <source>
        <dbReference type="Proteomes" id="UP000663836"/>
    </source>
</evidence>
<reference evidence="1" key="1">
    <citation type="submission" date="2021-02" db="EMBL/GenBank/DDBJ databases">
        <authorList>
            <person name="Nowell W R."/>
        </authorList>
    </citation>
    <scope>NUCLEOTIDE SEQUENCE</scope>
</reference>
<organism evidence="1 2">
    <name type="scientific">Rotaria sordida</name>
    <dbReference type="NCBI Taxonomy" id="392033"/>
    <lineage>
        <taxon>Eukaryota</taxon>
        <taxon>Metazoa</taxon>
        <taxon>Spiralia</taxon>
        <taxon>Gnathifera</taxon>
        <taxon>Rotifera</taxon>
        <taxon>Eurotatoria</taxon>
        <taxon>Bdelloidea</taxon>
        <taxon>Philodinida</taxon>
        <taxon>Philodinidae</taxon>
        <taxon>Rotaria</taxon>
    </lineage>
</organism>